<protein>
    <recommendedName>
        <fullName evidence="4">Exopolysaccharide synthesis protein ExoD</fullName>
    </recommendedName>
</protein>
<gene>
    <name evidence="2" type="ORF">BCF46_1859</name>
</gene>
<reference evidence="2 3" key="1">
    <citation type="submission" date="2018-10" db="EMBL/GenBank/DDBJ databases">
        <title>Genomic Encyclopedia of Archaeal and Bacterial Type Strains, Phase II (KMG-II): from individual species to whole genera.</title>
        <authorList>
            <person name="Goeker M."/>
        </authorList>
    </citation>
    <scope>NUCLEOTIDE SEQUENCE [LARGE SCALE GENOMIC DNA]</scope>
    <source>
        <strain evidence="2 3">DSM 29466</strain>
    </source>
</reference>
<feature type="transmembrane region" description="Helical" evidence="1">
    <location>
        <begin position="126"/>
        <end position="143"/>
    </location>
</feature>
<comment type="caution">
    <text evidence="2">The sequence shown here is derived from an EMBL/GenBank/DDBJ whole genome shotgun (WGS) entry which is preliminary data.</text>
</comment>
<keyword evidence="1" id="KW-1133">Transmembrane helix</keyword>
<keyword evidence="1" id="KW-0472">Membrane</keyword>
<dbReference type="Pfam" id="PF06055">
    <property type="entry name" value="ExoD"/>
    <property type="match status" value="1"/>
</dbReference>
<keyword evidence="1" id="KW-0812">Transmembrane</keyword>
<dbReference type="PANTHER" id="PTHR41795">
    <property type="entry name" value="EXOPOLYSACCHARIDE SYNTHESIS PROTEIN"/>
    <property type="match status" value="1"/>
</dbReference>
<dbReference type="InterPro" id="IPR010331">
    <property type="entry name" value="ExoD"/>
</dbReference>
<evidence type="ECO:0008006" key="4">
    <source>
        <dbReference type="Google" id="ProtNLM"/>
    </source>
</evidence>
<keyword evidence="3" id="KW-1185">Reference proteome</keyword>
<dbReference type="PANTHER" id="PTHR41795:SF1">
    <property type="entry name" value="EXOPOLYSACCHARIDE SYNTHESIS PROTEIN"/>
    <property type="match status" value="1"/>
</dbReference>
<evidence type="ECO:0000313" key="2">
    <source>
        <dbReference type="EMBL" id="RLJ51645.1"/>
    </source>
</evidence>
<dbReference type="AlphaFoldDB" id="A0A497WKN2"/>
<proteinExistence type="predicted"/>
<name>A0A497WKN2_9RHOB</name>
<feature type="transmembrane region" description="Helical" evidence="1">
    <location>
        <begin position="171"/>
        <end position="188"/>
    </location>
</feature>
<dbReference type="Proteomes" id="UP000269157">
    <property type="component" value="Unassembled WGS sequence"/>
</dbReference>
<dbReference type="PIRSF" id="PIRSF033239">
    <property type="entry name" value="ExoD"/>
    <property type="match status" value="1"/>
</dbReference>
<dbReference type="EMBL" id="RCCE01000003">
    <property type="protein sequence ID" value="RLJ51645.1"/>
    <property type="molecule type" value="Genomic_DNA"/>
</dbReference>
<sequence>MKRQRSLISVLDSIVEAAEDKQIGIRDLVQSVGQASFSPVLLVPAIAVATPLSGIPMFSSLMGLLIFFVALQMLLRRDHLWLPEWLLSRKADGMRVRSAFERLRPILSWLDDHTQARLEAFAHRPLIFVPQILCVLSGLIMPFLEFVPFSSSLIGIAVSLLAFGMLARDGLFVMLGLVPYVGAAWLIIRVT</sequence>
<evidence type="ECO:0000256" key="1">
    <source>
        <dbReference type="SAM" id="Phobius"/>
    </source>
</evidence>
<feature type="transmembrane region" description="Helical" evidence="1">
    <location>
        <begin position="41"/>
        <end position="71"/>
    </location>
</feature>
<organism evidence="2 3">
    <name type="scientific">Litoreibacter meonggei</name>
    <dbReference type="NCBI Taxonomy" id="1049199"/>
    <lineage>
        <taxon>Bacteria</taxon>
        <taxon>Pseudomonadati</taxon>
        <taxon>Pseudomonadota</taxon>
        <taxon>Alphaproteobacteria</taxon>
        <taxon>Rhodobacterales</taxon>
        <taxon>Roseobacteraceae</taxon>
        <taxon>Litoreibacter</taxon>
    </lineage>
</organism>
<evidence type="ECO:0000313" key="3">
    <source>
        <dbReference type="Proteomes" id="UP000269157"/>
    </source>
</evidence>
<accession>A0A497WKN2</accession>